<organism evidence="13 14">
    <name type="scientific">Pectobacterium parvum</name>
    <dbReference type="NCBI Taxonomy" id="2778550"/>
    <lineage>
        <taxon>Bacteria</taxon>
        <taxon>Pseudomonadati</taxon>
        <taxon>Pseudomonadota</taxon>
        <taxon>Gammaproteobacteria</taxon>
        <taxon>Enterobacterales</taxon>
        <taxon>Pectobacteriaceae</taxon>
        <taxon>Pectobacterium</taxon>
    </lineage>
</organism>
<dbReference type="SUPFAM" id="SSF54285">
    <property type="entry name" value="MoaD/ThiS"/>
    <property type="match status" value="1"/>
</dbReference>
<evidence type="ECO:0000256" key="1">
    <source>
        <dbReference type="ARBA" id="ARBA00005046"/>
    </source>
</evidence>
<protein>
    <recommendedName>
        <fullName evidence="4">Molybdopterin synthase catalytic subunit</fullName>
        <ecNumber evidence="3">2.8.1.12</ecNumber>
    </recommendedName>
    <alternativeName>
        <fullName evidence="10">MPT synthase subunit 2</fullName>
    </alternativeName>
    <alternativeName>
        <fullName evidence="8">Molybdenum cofactor biosynthesis protein E</fullName>
    </alternativeName>
    <alternativeName>
        <fullName evidence="9">Molybdopterin-converting factor large subunit</fullName>
    </alternativeName>
    <alternativeName>
        <fullName evidence="11">Molybdopterin-converting factor subunit 2</fullName>
    </alternativeName>
</protein>
<evidence type="ECO:0000256" key="7">
    <source>
        <dbReference type="ARBA" id="ARBA00026066"/>
    </source>
</evidence>
<dbReference type="EC" id="2.8.1.12" evidence="3"/>
<dbReference type="InterPro" id="IPR012675">
    <property type="entry name" value="Beta-grasp_dom_sf"/>
</dbReference>
<accession>A0AAP9IJD1</accession>
<dbReference type="PANTHER" id="PTHR23404">
    <property type="entry name" value="MOLYBDOPTERIN SYNTHASE RELATED"/>
    <property type="match status" value="1"/>
</dbReference>
<dbReference type="GO" id="GO:0006777">
    <property type="term" value="P:Mo-molybdopterin cofactor biosynthetic process"/>
    <property type="evidence" value="ECO:0007669"/>
    <property type="project" value="UniProtKB-KW"/>
</dbReference>
<evidence type="ECO:0000256" key="2">
    <source>
        <dbReference type="ARBA" id="ARBA00005426"/>
    </source>
</evidence>
<evidence type="ECO:0000256" key="10">
    <source>
        <dbReference type="ARBA" id="ARBA00030781"/>
    </source>
</evidence>
<keyword evidence="5 13" id="KW-0808">Transferase</keyword>
<dbReference type="InterPro" id="IPR003749">
    <property type="entry name" value="ThiS/MoaD-like"/>
</dbReference>
<dbReference type="EMBL" id="CP046377">
    <property type="protein sequence ID" value="QHQ26342.1"/>
    <property type="molecule type" value="Genomic_DNA"/>
</dbReference>
<reference evidence="14" key="1">
    <citation type="submission" date="2019-11" db="EMBL/GenBank/DDBJ databases">
        <authorList>
            <person name="Jee S."/>
        </authorList>
    </citation>
    <scope>NUCLEOTIDE SEQUENCE [LARGE SCALE GENOMIC DNA]</scope>
    <source>
        <strain evidence="14">PZ1</strain>
    </source>
</reference>
<comment type="similarity">
    <text evidence="2">Belongs to the MoaE family.</text>
</comment>
<evidence type="ECO:0000313" key="14">
    <source>
        <dbReference type="Proteomes" id="UP000464054"/>
    </source>
</evidence>
<comment type="catalytic activity">
    <reaction evidence="12">
        <text>2 [molybdopterin-synthase sulfur-carrier protein]-C-terminal-Gly-aminoethanethioate + cyclic pyranopterin phosphate + H2O = molybdopterin + 2 [molybdopterin-synthase sulfur-carrier protein]-C-terminal Gly-Gly + 2 H(+)</text>
        <dbReference type="Rhea" id="RHEA:26333"/>
        <dbReference type="Rhea" id="RHEA-COMP:12202"/>
        <dbReference type="Rhea" id="RHEA-COMP:19907"/>
        <dbReference type="ChEBI" id="CHEBI:15377"/>
        <dbReference type="ChEBI" id="CHEBI:15378"/>
        <dbReference type="ChEBI" id="CHEBI:58698"/>
        <dbReference type="ChEBI" id="CHEBI:59648"/>
        <dbReference type="ChEBI" id="CHEBI:90778"/>
        <dbReference type="ChEBI" id="CHEBI:232372"/>
        <dbReference type="EC" id="2.8.1.12"/>
    </reaction>
</comment>
<dbReference type="CDD" id="cd00756">
    <property type="entry name" value="MoaE"/>
    <property type="match status" value="1"/>
</dbReference>
<dbReference type="AlphaFoldDB" id="A0AAP9IJD1"/>
<evidence type="ECO:0000256" key="9">
    <source>
        <dbReference type="ARBA" id="ARBA00030407"/>
    </source>
</evidence>
<dbReference type="Gene3D" id="3.90.1170.40">
    <property type="entry name" value="Molybdopterin biosynthesis MoaE subunit"/>
    <property type="match status" value="1"/>
</dbReference>
<evidence type="ECO:0000313" key="13">
    <source>
        <dbReference type="EMBL" id="QHQ26342.1"/>
    </source>
</evidence>
<dbReference type="Pfam" id="PF02597">
    <property type="entry name" value="ThiS"/>
    <property type="match status" value="1"/>
</dbReference>
<dbReference type="GO" id="GO:0030366">
    <property type="term" value="F:molybdopterin synthase activity"/>
    <property type="evidence" value="ECO:0007669"/>
    <property type="project" value="UniProtKB-EC"/>
</dbReference>
<dbReference type="SUPFAM" id="SSF54690">
    <property type="entry name" value="Molybdopterin synthase subunit MoaE"/>
    <property type="match status" value="1"/>
</dbReference>
<evidence type="ECO:0000256" key="4">
    <source>
        <dbReference type="ARBA" id="ARBA00013858"/>
    </source>
</evidence>
<gene>
    <name evidence="13" type="primary">moaE</name>
    <name evidence="13" type="ORF">GMX10_21650</name>
</gene>
<proteinExistence type="inferred from homology"/>
<sequence length="233" mass="26092">MITILFFAQVRELIETDSLSLSAEYATVEDVRQALCQRGARWALALESGKLLAAVNQSLVELSHPLQDGDEVAFFPTGNGRLIVAETRILVGEENFNVGDEYQWLAQCDEDGAVVTFTGKVRNHNLAKDVSALTLEHYPGMTEKALAEIVELARERWELPRVSVIHRVGALYPGDEIVFVGVSAAHRSAAFDAAQFIMDYLKTRAPFWKREATPEGERWVESRDSDKQAAQRW</sequence>
<dbReference type="NCBIfam" id="NF008347">
    <property type="entry name" value="PRK11130.1"/>
    <property type="match status" value="1"/>
</dbReference>
<evidence type="ECO:0000256" key="6">
    <source>
        <dbReference type="ARBA" id="ARBA00023150"/>
    </source>
</evidence>
<dbReference type="InterPro" id="IPR016155">
    <property type="entry name" value="Mopterin_synth/thiamin_S_b"/>
</dbReference>
<evidence type="ECO:0000256" key="8">
    <source>
        <dbReference type="ARBA" id="ARBA00029745"/>
    </source>
</evidence>
<dbReference type="CDD" id="cd00754">
    <property type="entry name" value="Ubl_MoaD"/>
    <property type="match status" value="1"/>
</dbReference>
<dbReference type="InterPro" id="IPR036563">
    <property type="entry name" value="MoaE_sf"/>
</dbReference>
<name>A0AAP9IJD1_9GAMM</name>
<comment type="subunit">
    <text evidence="7">Heterotetramer of 2 MoaD subunits and 2 MoaE subunits. Also stable as homodimer. The enzyme changes between these two forms during catalysis.</text>
</comment>
<dbReference type="Gene3D" id="3.10.20.30">
    <property type="match status" value="1"/>
</dbReference>
<dbReference type="InterPro" id="IPR003448">
    <property type="entry name" value="Mopterin_biosynth_MoaE"/>
</dbReference>
<evidence type="ECO:0000256" key="11">
    <source>
        <dbReference type="ARBA" id="ARBA00032474"/>
    </source>
</evidence>
<evidence type="ECO:0000256" key="3">
    <source>
        <dbReference type="ARBA" id="ARBA00011950"/>
    </source>
</evidence>
<comment type="pathway">
    <text evidence="1">Cofactor biosynthesis; molybdopterin biosynthesis.</text>
</comment>
<dbReference type="Pfam" id="PF02391">
    <property type="entry name" value="MoaE"/>
    <property type="match status" value="1"/>
</dbReference>
<evidence type="ECO:0000256" key="12">
    <source>
        <dbReference type="ARBA" id="ARBA00049878"/>
    </source>
</evidence>
<dbReference type="NCBIfam" id="NF007959">
    <property type="entry name" value="PRK10678.1"/>
    <property type="match status" value="1"/>
</dbReference>
<dbReference type="FunFam" id="3.90.1170.40:FF:000001">
    <property type="entry name" value="Molybdopterin synthase catalytic subunit MoaE"/>
    <property type="match status" value="1"/>
</dbReference>
<dbReference type="Proteomes" id="UP000464054">
    <property type="component" value="Chromosome"/>
</dbReference>
<keyword evidence="6" id="KW-0501">Molybdenum cofactor biosynthesis</keyword>
<evidence type="ECO:0000256" key="5">
    <source>
        <dbReference type="ARBA" id="ARBA00022679"/>
    </source>
</evidence>